<dbReference type="InterPro" id="IPR006089">
    <property type="entry name" value="Acyl-CoA_DH_CS"/>
</dbReference>
<dbReference type="Gene3D" id="1.20.140.10">
    <property type="entry name" value="Butyryl-CoA Dehydrogenase, subunit A, domain 3"/>
    <property type="match status" value="1"/>
</dbReference>
<sequence>MADTAYLDWPFLDDRHRALAVELDAWATAHVPHQHGLDVDAECRALVKLLGAAGWLRHAVGGTAHGGAAEVIDTRSICLIRETLARHSGLADFAFAMQGLGSGAISLAGSPEQRAAWLPKVAAGEAISAFALSEPEAGSDVAALACAARRESSNGGDGYVLDGEKTWISNGGIADVYVVFARTGEAPGARGISAFIVPAGTPGFEIAERIDVIAPHPLARLRFSGCRIPASARIGAAGEGFKVAMRTLDVFRTSVAAAALGFARRALDEGLRRATTRKMFGGVLADFQLTQAKLAQMATTIDSAALLTYRAAWQRDQGRNVTREAAMAKMVATEGAQQVIDAAVQLWGGLGVVSEQPVERLYREIRALRIYEGATEVQQLIIARELLKEVSA</sequence>
<feature type="domain" description="Acyl-CoA dehydrogenase/oxidase C-terminal" evidence="5">
    <location>
        <begin position="238"/>
        <end position="387"/>
    </location>
</feature>
<dbReference type="PANTHER" id="PTHR43884">
    <property type="entry name" value="ACYL-COA DEHYDROGENASE"/>
    <property type="match status" value="1"/>
</dbReference>
<comment type="similarity">
    <text evidence="2">Belongs to the acyl-CoA dehydrogenase family.</text>
</comment>
<evidence type="ECO:0000259" key="7">
    <source>
        <dbReference type="Pfam" id="PF02771"/>
    </source>
</evidence>
<gene>
    <name evidence="8" type="ORF">CATMQ487_42160</name>
</gene>
<accession>A0ABM7YRL2</accession>
<proteinExistence type="inferred from homology"/>
<dbReference type="InterPro" id="IPR046373">
    <property type="entry name" value="Acyl-CoA_Oxase/DH_mid-dom_sf"/>
</dbReference>
<dbReference type="SUPFAM" id="SSF47203">
    <property type="entry name" value="Acyl-CoA dehydrogenase C-terminal domain-like"/>
    <property type="match status" value="1"/>
</dbReference>
<evidence type="ECO:0000256" key="4">
    <source>
        <dbReference type="ARBA" id="ARBA00022827"/>
    </source>
</evidence>
<evidence type="ECO:0000256" key="1">
    <source>
        <dbReference type="ARBA" id="ARBA00001974"/>
    </source>
</evidence>
<dbReference type="PROSITE" id="PS00072">
    <property type="entry name" value="ACYL_COA_DH_1"/>
    <property type="match status" value="1"/>
</dbReference>
<evidence type="ECO:0000256" key="2">
    <source>
        <dbReference type="ARBA" id="ARBA00009347"/>
    </source>
</evidence>
<dbReference type="InterPro" id="IPR037069">
    <property type="entry name" value="AcylCoA_DH/ox_N_sf"/>
</dbReference>
<dbReference type="EMBL" id="AP025730">
    <property type="protein sequence ID" value="BDI07246.1"/>
    <property type="molecule type" value="Genomic_DNA"/>
</dbReference>
<evidence type="ECO:0000256" key="3">
    <source>
        <dbReference type="ARBA" id="ARBA00022630"/>
    </source>
</evidence>
<comment type="cofactor">
    <cofactor evidence="1">
        <name>FAD</name>
        <dbReference type="ChEBI" id="CHEBI:57692"/>
    </cofactor>
</comment>
<protein>
    <submittedName>
        <fullName evidence="8">Acyl-CoA dehydrogenase</fullName>
    </submittedName>
</protein>
<organism evidence="8 9">
    <name type="scientific">Sphaerotilus microaerophilus</name>
    <dbReference type="NCBI Taxonomy" id="2914710"/>
    <lineage>
        <taxon>Bacteria</taxon>
        <taxon>Pseudomonadati</taxon>
        <taxon>Pseudomonadota</taxon>
        <taxon>Betaproteobacteria</taxon>
        <taxon>Burkholderiales</taxon>
        <taxon>Sphaerotilaceae</taxon>
        <taxon>Sphaerotilus</taxon>
    </lineage>
</organism>
<dbReference type="SUPFAM" id="SSF56645">
    <property type="entry name" value="Acyl-CoA dehydrogenase NM domain-like"/>
    <property type="match status" value="1"/>
</dbReference>
<feature type="domain" description="Acyl-CoA oxidase/dehydrogenase middle" evidence="6">
    <location>
        <begin position="129"/>
        <end position="224"/>
    </location>
</feature>
<dbReference type="InterPro" id="IPR013786">
    <property type="entry name" value="AcylCoA_DH/ox_N"/>
</dbReference>
<evidence type="ECO:0000313" key="8">
    <source>
        <dbReference type="EMBL" id="BDI07246.1"/>
    </source>
</evidence>
<dbReference type="Gene3D" id="1.10.540.10">
    <property type="entry name" value="Acyl-CoA dehydrogenase/oxidase, N-terminal domain"/>
    <property type="match status" value="1"/>
</dbReference>
<evidence type="ECO:0000313" key="9">
    <source>
        <dbReference type="Proteomes" id="UP001057498"/>
    </source>
</evidence>
<keyword evidence="9" id="KW-1185">Reference proteome</keyword>
<evidence type="ECO:0000259" key="6">
    <source>
        <dbReference type="Pfam" id="PF02770"/>
    </source>
</evidence>
<dbReference type="Pfam" id="PF02770">
    <property type="entry name" value="Acyl-CoA_dh_M"/>
    <property type="match status" value="1"/>
</dbReference>
<reference evidence="8" key="1">
    <citation type="submission" date="2022-04" db="EMBL/GenBank/DDBJ databases">
        <title>Whole genome sequence of Sphaerotilus sp. FB-5.</title>
        <authorList>
            <person name="Takeda M."/>
            <person name="Narihara S."/>
            <person name="Akimoto M."/>
            <person name="Akimoto R."/>
            <person name="Nishiyashiki S."/>
            <person name="Murakami T."/>
        </authorList>
    </citation>
    <scope>NUCLEOTIDE SEQUENCE</scope>
    <source>
        <strain evidence="8">FB-5</strain>
    </source>
</reference>
<dbReference type="Proteomes" id="UP001057498">
    <property type="component" value="Chromosome"/>
</dbReference>
<dbReference type="Pfam" id="PF00441">
    <property type="entry name" value="Acyl-CoA_dh_1"/>
    <property type="match status" value="1"/>
</dbReference>
<evidence type="ECO:0000259" key="5">
    <source>
        <dbReference type="Pfam" id="PF00441"/>
    </source>
</evidence>
<keyword evidence="3" id="KW-0285">Flavoprotein</keyword>
<dbReference type="InterPro" id="IPR009100">
    <property type="entry name" value="AcylCoA_DH/oxidase_NM_dom_sf"/>
</dbReference>
<dbReference type="InterPro" id="IPR036250">
    <property type="entry name" value="AcylCo_DH-like_C"/>
</dbReference>
<dbReference type="Pfam" id="PF02771">
    <property type="entry name" value="Acyl-CoA_dh_N"/>
    <property type="match status" value="1"/>
</dbReference>
<feature type="domain" description="Acyl-CoA dehydrogenase/oxidase N-terminal" evidence="7">
    <location>
        <begin position="14"/>
        <end position="125"/>
    </location>
</feature>
<name>A0ABM7YRL2_9BURK</name>
<dbReference type="InterPro" id="IPR006091">
    <property type="entry name" value="Acyl-CoA_Oxase/DH_mid-dom"/>
</dbReference>
<dbReference type="PROSITE" id="PS00073">
    <property type="entry name" value="ACYL_COA_DH_2"/>
    <property type="match status" value="1"/>
</dbReference>
<dbReference type="InterPro" id="IPR009075">
    <property type="entry name" value="AcylCo_DH/oxidase_C"/>
</dbReference>
<dbReference type="RefSeq" id="WP_251970456.1">
    <property type="nucleotide sequence ID" value="NZ_AP025730.1"/>
</dbReference>
<dbReference type="PANTHER" id="PTHR43884:SF22">
    <property type="entry name" value="BLR3437 PROTEIN"/>
    <property type="match status" value="1"/>
</dbReference>
<keyword evidence="4" id="KW-0274">FAD</keyword>
<dbReference type="Gene3D" id="2.40.110.10">
    <property type="entry name" value="Butyryl-CoA Dehydrogenase, subunit A, domain 2"/>
    <property type="match status" value="1"/>
</dbReference>